<accession>A0ABV2KAH1</accession>
<evidence type="ECO:0000256" key="2">
    <source>
        <dbReference type="ARBA" id="ARBA00022741"/>
    </source>
</evidence>
<organism evidence="6 7">
    <name type="scientific">Sporosarcina psychrophila</name>
    <name type="common">Bacillus psychrophilus</name>
    <dbReference type="NCBI Taxonomy" id="1476"/>
    <lineage>
        <taxon>Bacteria</taxon>
        <taxon>Bacillati</taxon>
        <taxon>Bacillota</taxon>
        <taxon>Bacilli</taxon>
        <taxon>Bacillales</taxon>
        <taxon>Caryophanaceae</taxon>
        <taxon>Sporosarcina</taxon>
    </lineage>
</organism>
<dbReference type="Pfam" id="PF13535">
    <property type="entry name" value="ATP-grasp_4"/>
    <property type="match status" value="1"/>
</dbReference>
<evidence type="ECO:0000313" key="6">
    <source>
        <dbReference type="EMBL" id="MET3658072.1"/>
    </source>
</evidence>
<keyword evidence="2 4" id="KW-0547">Nucleotide-binding</keyword>
<evidence type="ECO:0000256" key="3">
    <source>
        <dbReference type="ARBA" id="ARBA00022840"/>
    </source>
</evidence>
<evidence type="ECO:0000313" key="7">
    <source>
        <dbReference type="Proteomes" id="UP001549104"/>
    </source>
</evidence>
<dbReference type="Proteomes" id="UP001549104">
    <property type="component" value="Unassembled WGS sequence"/>
</dbReference>
<keyword evidence="7" id="KW-1185">Reference proteome</keyword>
<feature type="domain" description="ATP-grasp" evidence="5">
    <location>
        <begin position="115"/>
        <end position="314"/>
    </location>
</feature>
<dbReference type="InterPro" id="IPR052032">
    <property type="entry name" value="ATP-dep_AA_Ligase"/>
</dbReference>
<keyword evidence="3 4" id="KW-0067">ATP-binding</keyword>
<dbReference type="RefSeq" id="WP_354313750.1">
    <property type="nucleotide sequence ID" value="NZ_JBEPME010000004.1"/>
</dbReference>
<reference evidence="6 7" key="1">
    <citation type="submission" date="2024-06" db="EMBL/GenBank/DDBJ databases">
        <title>Sorghum-associated microbial communities from plants grown in Nebraska, USA.</title>
        <authorList>
            <person name="Schachtman D."/>
        </authorList>
    </citation>
    <scope>NUCLEOTIDE SEQUENCE [LARGE SCALE GENOMIC DNA]</scope>
    <source>
        <strain evidence="6 7">1288</strain>
    </source>
</reference>
<dbReference type="PANTHER" id="PTHR43585:SF2">
    <property type="entry name" value="ATP-GRASP ENZYME FSQD"/>
    <property type="match status" value="1"/>
</dbReference>
<sequence>MLKKILFIESNTTGTGLIAIKKTYSLNYIPVLLTNKPNRYLGIEEIGCEVIYCDTNNLHDIRTAINKRFHPEELAGITTTSEYYIQTVAMLTSFYNLPGNTQQSMKICRDKSLTRQQLKKNGIDQPNFEIINSMNQLQNAIKQIGYPCIIKPVDDSGSKNVLLCKSESAATNQVSKILSLSENTRGQKTIPAVLVEEYLDAPEYSVEIISWQGETKLIGITEKFITGLPYFIEEAHIFPAPLTNEKSKFIYETVKQALLAVGFQNGASHTEVKLIHNKCKIIEINARLAGGMIPELIRYATGIDMIEEQLRCCVDGPGKLKNTLQKFSGIKFLISDRDMIINDVLGIKEANQVKGVEIVKVTVEQGMRVNRAESFIDRLGFVIVTDSSYTEIRENLDIAINKIHFTSHLE</sequence>
<dbReference type="PROSITE" id="PS50975">
    <property type="entry name" value="ATP_GRASP"/>
    <property type="match status" value="1"/>
</dbReference>
<dbReference type="SUPFAM" id="SSF56059">
    <property type="entry name" value="Glutathione synthetase ATP-binding domain-like"/>
    <property type="match status" value="1"/>
</dbReference>
<name>A0ABV2KAH1_SPOPS</name>
<dbReference type="EMBL" id="JBEPME010000004">
    <property type="protein sequence ID" value="MET3658072.1"/>
    <property type="molecule type" value="Genomic_DNA"/>
</dbReference>
<dbReference type="Gene3D" id="3.30.470.20">
    <property type="entry name" value="ATP-grasp fold, B domain"/>
    <property type="match status" value="1"/>
</dbReference>
<dbReference type="Pfam" id="PF18603">
    <property type="entry name" value="LAL_C2"/>
    <property type="match status" value="1"/>
</dbReference>
<proteinExistence type="predicted"/>
<dbReference type="InterPro" id="IPR011761">
    <property type="entry name" value="ATP-grasp"/>
</dbReference>
<evidence type="ECO:0000256" key="1">
    <source>
        <dbReference type="ARBA" id="ARBA00022598"/>
    </source>
</evidence>
<keyword evidence="1" id="KW-0436">Ligase</keyword>
<protein>
    <submittedName>
        <fullName evidence="6">Biotin carboxylase</fullName>
    </submittedName>
</protein>
<dbReference type="InterPro" id="IPR040570">
    <property type="entry name" value="LAL_C2"/>
</dbReference>
<evidence type="ECO:0000256" key="4">
    <source>
        <dbReference type="PROSITE-ProRule" id="PRU00409"/>
    </source>
</evidence>
<dbReference type="PANTHER" id="PTHR43585">
    <property type="entry name" value="FUMIPYRROLE BIOSYNTHESIS PROTEIN C"/>
    <property type="match status" value="1"/>
</dbReference>
<comment type="caution">
    <text evidence="6">The sequence shown here is derived from an EMBL/GenBank/DDBJ whole genome shotgun (WGS) entry which is preliminary data.</text>
</comment>
<gene>
    <name evidence="6" type="ORF">ABIC55_003169</name>
</gene>
<evidence type="ECO:0000259" key="5">
    <source>
        <dbReference type="PROSITE" id="PS50975"/>
    </source>
</evidence>